<gene>
    <name evidence="4" type="ORF">HNR23_003105</name>
</gene>
<dbReference type="RefSeq" id="WP_184076257.1">
    <property type="nucleotide sequence ID" value="NZ_JACHDS010000001.1"/>
</dbReference>
<dbReference type="Gene3D" id="2.70.70.10">
    <property type="entry name" value="Glucose Permease (Domain IIA)"/>
    <property type="match status" value="1"/>
</dbReference>
<keyword evidence="4" id="KW-0378">Hydrolase</keyword>
<evidence type="ECO:0000313" key="5">
    <source>
        <dbReference type="Proteomes" id="UP000546642"/>
    </source>
</evidence>
<dbReference type="EMBL" id="JACHDS010000001">
    <property type="protein sequence ID" value="MBB6173045.1"/>
    <property type="molecule type" value="Genomic_DNA"/>
</dbReference>
<feature type="region of interest" description="Disordered" evidence="2">
    <location>
        <begin position="1"/>
        <end position="33"/>
    </location>
</feature>
<dbReference type="CDD" id="cd12797">
    <property type="entry name" value="M23_peptidase"/>
    <property type="match status" value="1"/>
</dbReference>
<proteinExistence type="predicted"/>
<feature type="compositionally biased region" description="Pro residues" evidence="2">
    <location>
        <begin position="24"/>
        <end position="33"/>
    </location>
</feature>
<dbReference type="InterPro" id="IPR050570">
    <property type="entry name" value="Cell_wall_metabolism_enzyme"/>
</dbReference>
<dbReference type="GO" id="GO:0004222">
    <property type="term" value="F:metalloendopeptidase activity"/>
    <property type="evidence" value="ECO:0007669"/>
    <property type="project" value="TreeGrafter"/>
</dbReference>
<dbReference type="InterPro" id="IPR016047">
    <property type="entry name" value="M23ase_b-sheet_dom"/>
</dbReference>
<dbReference type="Proteomes" id="UP000546642">
    <property type="component" value="Unassembled WGS sequence"/>
</dbReference>
<name>A0A7X0D695_9ACTN</name>
<dbReference type="PANTHER" id="PTHR21666">
    <property type="entry name" value="PEPTIDASE-RELATED"/>
    <property type="match status" value="1"/>
</dbReference>
<evidence type="ECO:0000259" key="3">
    <source>
        <dbReference type="Pfam" id="PF01551"/>
    </source>
</evidence>
<dbReference type="Pfam" id="PF01551">
    <property type="entry name" value="Peptidase_M23"/>
    <property type="match status" value="1"/>
</dbReference>
<sequence>MEIPCRRPRPSTVRPRPLLSSPRSPSPCSPPRRFPAPAAPPIASAAVAVAAALLCVLGTAPARAAPTPADTGGWRWPLTGEPEVLRYFAPPAQRWLGGHRGVDLAADEGDEVVAAGTGRVAFAGRVAGTGAVSVVHGDLRTTYLPVEAAVERGTAVRAGDMLGTVADAPRHCAARSCLHWGLLRDRTYLDPLALLGMGEVRLLPVTGSGVVGRQGRVTRGGGPGCRRG</sequence>
<dbReference type="SUPFAM" id="SSF51261">
    <property type="entry name" value="Duplicated hybrid motif"/>
    <property type="match status" value="1"/>
</dbReference>
<organism evidence="4 5">
    <name type="scientific">Nocardiopsis mwathae</name>
    <dbReference type="NCBI Taxonomy" id="1472723"/>
    <lineage>
        <taxon>Bacteria</taxon>
        <taxon>Bacillati</taxon>
        <taxon>Actinomycetota</taxon>
        <taxon>Actinomycetes</taxon>
        <taxon>Streptosporangiales</taxon>
        <taxon>Nocardiopsidaceae</taxon>
        <taxon>Nocardiopsis</taxon>
    </lineage>
</organism>
<protein>
    <submittedName>
        <fullName evidence="4">Murein DD-endopeptidase MepM/ murein hydrolase activator NlpD</fullName>
    </submittedName>
</protein>
<keyword evidence="5" id="KW-1185">Reference proteome</keyword>
<comment type="caution">
    <text evidence="4">The sequence shown here is derived from an EMBL/GenBank/DDBJ whole genome shotgun (WGS) entry which is preliminary data.</text>
</comment>
<evidence type="ECO:0000256" key="2">
    <source>
        <dbReference type="SAM" id="MobiDB-lite"/>
    </source>
</evidence>
<dbReference type="PANTHER" id="PTHR21666:SF289">
    <property type="entry name" value="L-ALA--D-GLU ENDOPEPTIDASE"/>
    <property type="match status" value="1"/>
</dbReference>
<dbReference type="AlphaFoldDB" id="A0A7X0D695"/>
<feature type="domain" description="M23ase beta-sheet core" evidence="3">
    <location>
        <begin position="98"/>
        <end position="191"/>
    </location>
</feature>
<feature type="compositionally biased region" description="Low complexity" evidence="2">
    <location>
        <begin position="10"/>
        <end position="23"/>
    </location>
</feature>
<reference evidence="4 5" key="1">
    <citation type="submission" date="2020-08" db="EMBL/GenBank/DDBJ databases">
        <title>Sequencing the genomes of 1000 actinobacteria strains.</title>
        <authorList>
            <person name="Klenk H.-P."/>
        </authorList>
    </citation>
    <scope>NUCLEOTIDE SEQUENCE [LARGE SCALE GENOMIC DNA]</scope>
    <source>
        <strain evidence="4 5">DSM 46659</strain>
    </source>
</reference>
<evidence type="ECO:0000256" key="1">
    <source>
        <dbReference type="ARBA" id="ARBA00022729"/>
    </source>
</evidence>
<evidence type="ECO:0000313" key="4">
    <source>
        <dbReference type="EMBL" id="MBB6173045.1"/>
    </source>
</evidence>
<keyword evidence="1" id="KW-0732">Signal</keyword>
<dbReference type="InterPro" id="IPR011055">
    <property type="entry name" value="Dup_hybrid_motif"/>
</dbReference>
<accession>A0A7X0D695</accession>